<name>A0A1J5PDC0_9ZZZZ</name>
<sequence length="306" mass="33245">MQVVVTVGGVQEQDAGLCVVVGGLHDLVPQITRPHCPISPLAVTALMRAGGELVITRARLVHQIDFGVVADRLHEGVAHADGEVEVLERAGVLGVDEGFDVRMVDAQHTHLRAAPRARGFHRLARGVEHPHERQRAAGAAVRRAHMRPRRTDARKVVAHAAAATHGFRRLRQRLVDAGLAVLVGGHRIAHRLDETVDECGLDVGPRGGHDASRRNEASLKRLTELHLAIGRIGLFDRQCAGHPGLDVFDGVLPALGVFFRQHVEADVLWLHEHYFSCFSGNRQNRVYTSSSVSAVSTSVKPSTVCV</sequence>
<organism evidence="1">
    <name type="scientific">mine drainage metagenome</name>
    <dbReference type="NCBI Taxonomy" id="410659"/>
    <lineage>
        <taxon>unclassified sequences</taxon>
        <taxon>metagenomes</taxon>
        <taxon>ecological metagenomes</taxon>
    </lineage>
</organism>
<comment type="caution">
    <text evidence="1">The sequence shown here is derived from an EMBL/GenBank/DDBJ whole genome shotgun (WGS) entry which is preliminary data.</text>
</comment>
<protein>
    <submittedName>
        <fullName evidence="1">Uncharacterized protein</fullName>
    </submittedName>
</protein>
<evidence type="ECO:0000313" key="1">
    <source>
        <dbReference type="EMBL" id="OIQ68760.1"/>
    </source>
</evidence>
<proteinExistence type="predicted"/>
<dbReference type="EMBL" id="MLJW01005121">
    <property type="protein sequence ID" value="OIQ68760.1"/>
    <property type="molecule type" value="Genomic_DNA"/>
</dbReference>
<reference evidence="1" key="1">
    <citation type="submission" date="2016-10" db="EMBL/GenBank/DDBJ databases">
        <title>Sequence of Gallionella enrichment culture.</title>
        <authorList>
            <person name="Poehlein A."/>
            <person name="Muehling M."/>
            <person name="Daniel R."/>
        </authorList>
    </citation>
    <scope>NUCLEOTIDE SEQUENCE</scope>
</reference>
<gene>
    <name evidence="1" type="ORF">GALL_496440</name>
</gene>
<accession>A0A1J5PDC0</accession>
<dbReference type="AlphaFoldDB" id="A0A1J5PDC0"/>